<reference evidence="1" key="1">
    <citation type="submission" date="2015-01" db="EMBL/GenBank/DDBJ databases">
        <authorList>
            <person name="Durling Mikael"/>
        </authorList>
    </citation>
    <scope>NUCLEOTIDE SEQUENCE</scope>
</reference>
<organism evidence="1">
    <name type="scientific">Bionectria ochroleuca</name>
    <name type="common">Gliocladium roseum</name>
    <dbReference type="NCBI Taxonomy" id="29856"/>
    <lineage>
        <taxon>Eukaryota</taxon>
        <taxon>Fungi</taxon>
        <taxon>Dikarya</taxon>
        <taxon>Ascomycota</taxon>
        <taxon>Pezizomycotina</taxon>
        <taxon>Sordariomycetes</taxon>
        <taxon>Hypocreomycetidae</taxon>
        <taxon>Hypocreales</taxon>
        <taxon>Bionectriaceae</taxon>
        <taxon>Clonostachys</taxon>
    </lineage>
</organism>
<name>A0A0B7KLL8_BIOOC</name>
<gene>
    <name evidence="1" type="ORF">BN869_000014142_1</name>
</gene>
<evidence type="ECO:0000313" key="1">
    <source>
        <dbReference type="EMBL" id="CEO58084.1"/>
    </source>
</evidence>
<dbReference type="AlphaFoldDB" id="A0A0B7KLL8"/>
<dbReference type="EMBL" id="CDPU01000298">
    <property type="protein sequence ID" value="CEO58084.1"/>
    <property type="molecule type" value="Genomic_DNA"/>
</dbReference>
<protein>
    <submittedName>
        <fullName evidence="1">Uncharacterized protein</fullName>
    </submittedName>
</protein>
<proteinExistence type="predicted"/>
<sequence length="59" mass="6528">MPAECTFSILKTIFICDEGTVGGGHPQKRDQEGIDRLWTTDCFCNVDMNAGETFRSGDI</sequence>
<accession>A0A0B7KLL8</accession>